<name>A0A101GZD8_9BACT</name>
<sequence length="213" mass="24647">MDKKARARATASTQDHLGIKDIQDDLIITTQGSVAMVIQTSSINFDLLAEYEQDNKIYAFAGLLNSLNFRIQILIRTKRIDISNYIDYLKTSMDQRQMSEGLKKQLDIYTNFVQKLIIQNDVLDKNFFIVVPYSPGAPIPGSNILDSKKNKEEQEKMSQMKMDQLLEKAKIFLFPKRDHILKQLSRMGLFGHQLTTKELLSEFYTIYNPDEEQ</sequence>
<dbReference type="Proteomes" id="UP000053469">
    <property type="component" value="Unassembled WGS sequence"/>
</dbReference>
<dbReference type="EMBL" id="LGGI01000028">
    <property type="protein sequence ID" value="KUK67228.1"/>
    <property type="molecule type" value="Genomic_DNA"/>
</dbReference>
<gene>
    <name evidence="1" type="ORF">XD87_0252</name>
</gene>
<comment type="caution">
    <text evidence="1">The sequence shown here is derived from an EMBL/GenBank/DDBJ whole genome shotgun (WGS) entry which is preliminary data.</text>
</comment>
<evidence type="ECO:0000313" key="2">
    <source>
        <dbReference type="Proteomes" id="UP000053469"/>
    </source>
</evidence>
<evidence type="ECO:0000313" key="1">
    <source>
        <dbReference type="EMBL" id="KUK67228.1"/>
    </source>
</evidence>
<reference evidence="2" key="1">
    <citation type="journal article" date="2015" name="MBio">
        <title>Genome-Resolved Metagenomic Analysis Reveals Roles for Candidate Phyla and Other Microbial Community Members in Biogeochemical Transformations in Oil Reservoirs.</title>
        <authorList>
            <person name="Hu P."/>
            <person name="Tom L."/>
            <person name="Singh A."/>
            <person name="Thomas B.C."/>
            <person name="Baker B.J."/>
            <person name="Piceno Y.M."/>
            <person name="Andersen G.L."/>
            <person name="Banfield J.F."/>
        </authorList>
    </citation>
    <scope>NUCLEOTIDE SEQUENCE [LARGE SCALE GENOMIC DNA]</scope>
</reference>
<organism evidence="1 2">
    <name type="scientific">candidate division WS6 bacterium 36_33</name>
    <dbReference type="NCBI Taxonomy" id="1641388"/>
    <lineage>
        <taxon>Bacteria</taxon>
        <taxon>Candidatus Dojkabacteria</taxon>
    </lineage>
</organism>
<proteinExistence type="predicted"/>
<accession>A0A101GZD8</accession>
<protein>
    <submittedName>
        <fullName evidence="1">Uncharacterized protein</fullName>
    </submittedName>
</protein>
<dbReference type="AlphaFoldDB" id="A0A101GZD8"/>